<reference evidence="2 3" key="1">
    <citation type="submission" date="2019-09" db="EMBL/GenBank/DDBJ databases">
        <title>Genomes of family Cryomorphaceae.</title>
        <authorList>
            <person name="Bowman J.P."/>
        </authorList>
    </citation>
    <scope>NUCLEOTIDE SEQUENCE [LARGE SCALE GENOMIC DNA]</scope>
    <source>
        <strain evidence="2 3">LMG 25704</strain>
    </source>
</reference>
<dbReference type="Pfam" id="PF14376">
    <property type="entry name" value="Haem_bd"/>
    <property type="match status" value="1"/>
</dbReference>
<name>A0A6N6RJH0_9FLAO</name>
<accession>A0A6N6RJH0</accession>
<protein>
    <submittedName>
        <fullName evidence="2">Cytochrome C</fullName>
    </submittedName>
</protein>
<proteinExistence type="predicted"/>
<dbReference type="OrthoDB" id="196738at2"/>
<evidence type="ECO:0000259" key="1">
    <source>
        <dbReference type="SMART" id="SM01235"/>
    </source>
</evidence>
<feature type="domain" description="Haem-binding" evidence="1">
    <location>
        <begin position="13"/>
        <end position="148"/>
    </location>
</feature>
<dbReference type="Proteomes" id="UP000468650">
    <property type="component" value="Unassembled WGS sequence"/>
</dbReference>
<dbReference type="InterPro" id="IPR025992">
    <property type="entry name" value="Haem-bd"/>
</dbReference>
<evidence type="ECO:0000313" key="2">
    <source>
        <dbReference type="EMBL" id="KAB2807321.1"/>
    </source>
</evidence>
<sequence length="149" mass="16874">MKKIVRGTLLGLLIALVIMQFIQPDKTNPESDPSQDFITMNSIDGEIGHLLKTACYDCHSNNTTWPWYSSVAPFSYVVAHHVEEGREHLNFSVWGTYSAERANHKLEECVEEIVEGEMPMAGYVALHSEADLTEEQLEMLMAKFAELQQ</sequence>
<evidence type="ECO:0000313" key="3">
    <source>
        <dbReference type="Proteomes" id="UP000468650"/>
    </source>
</evidence>
<dbReference type="SMART" id="SM01235">
    <property type="entry name" value="Haem_bd"/>
    <property type="match status" value="1"/>
</dbReference>
<organism evidence="2 3">
    <name type="scientific">Phaeocystidibacter luteus</name>
    <dbReference type="NCBI Taxonomy" id="911197"/>
    <lineage>
        <taxon>Bacteria</taxon>
        <taxon>Pseudomonadati</taxon>
        <taxon>Bacteroidota</taxon>
        <taxon>Flavobacteriia</taxon>
        <taxon>Flavobacteriales</taxon>
        <taxon>Phaeocystidibacteraceae</taxon>
        <taxon>Phaeocystidibacter</taxon>
    </lineage>
</organism>
<dbReference type="AlphaFoldDB" id="A0A6N6RJH0"/>
<gene>
    <name evidence="2" type="ORF">F8C67_12135</name>
</gene>
<comment type="caution">
    <text evidence="2">The sequence shown here is derived from an EMBL/GenBank/DDBJ whole genome shotgun (WGS) entry which is preliminary data.</text>
</comment>
<keyword evidence="3" id="KW-1185">Reference proteome</keyword>
<dbReference type="EMBL" id="WBVO01000011">
    <property type="protein sequence ID" value="KAB2807321.1"/>
    <property type="molecule type" value="Genomic_DNA"/>
</dbReference>
<dbReference type="RefSeq" id="WP_151668128.1">
    <property type="nucleotide sequence ID" value="NZ_WBVO01000011.1"/>
</dbReference>